<reference evidence="5" key="1">
    <citation type="submission" date="2019-12" db="UniProtKB">
        <authorList>
            <consortium name="WormBaseParasite"/>
        </authorList>
    </citation>
    <scope>IDENTIFICATION</scope>
</reference>
<feature type="transmembrane region" description="Helical" evidence="2">
    <location>
        <begin position="421"/>
        <end position="440"/>
    </location>
</feature>
<feature type="region of interest" description="Disordered" evidence="1">
    <location>
        <begin position="1497"/>
        <end position="1538"/>
    </location>
</feature>
<dbReference type="GO" id="GO:0051787">
    <property type="term" value="F:misfolded protein binding"/>
    <property type="evidence" value="ECO:0007669"/>
    <property type="project" value="TreeGrafter"/>
</dbReference>
<evidence type="ECO:0000313" key="5">
    <source>
        <dbReference type="WBParaSite" id="TMUE_3000013860.1"/>
    </source>
</evidence>
<dbReference type="PANTHER" id="PTHR15204">
    <property type="entry name" value="LARGE PROLINE-RICH PROTEIN BAG6"/>
    <property type="match status" value="1"/>
</dbReference>
<feature type="transmembrane region" description="Helical" evidence="2">
    <location>
        <begin position="134"/>
        <end position="151"/>
    </location>
</feature>
<organism evidence="4 5">
    <name type="scientific">Trichuris muris</name>
    <name type="common">Mouse whipworm</name>
    <dbReference type="NCBI Taxonomy" id="70415"/>
    <lineage>
        <taxon>Eukaryota</taxon>
        <taxon>Metazoa</taxon>
        <taxon>Ecdysozoa</taxon>
        <taxon>Nematoda</taxon>
        <taxon>Enoplea</taxon>
        <taxon>Dorylaimia</taxon>
        <taxon>Trichinellida</taxon>
        <taxon>Trichuridae</taxon>
        <taxon>Trichuris</taxon>
    </lineage>
</organism>
<evidence type="ECO:0000256" key="2">
    <source>
        <dbReference type="SAM" id="Phobius"/>
    </source>
</evidence>
<feature type="transmembrane region" description="Helical" evidence="2">
    <location>
        <begin position="41"/>
        <end position="64"/>
    </location>
</feature>
<keyword evidence="2" id="KW-0812">Transmembrane</keyword>
<feature type="region of interest" description="Disordered" evidence="1">
    <location>
        <begin position="811"/>
        <end position="844"/>
    </location>
</feature>
<proteinExistence type="predicted"/>
<dbReference type="InterPro" id="IPR036259">
    <property type="entry name" value="MFS_trans_sf"/>
</dbReference>
<dbReference type="PANTHER" id="PTHR15204:SF0">
    <property type="entry name" value="LARGE PROLINE-RICH PROTEIN BAG6"/>
    <property type="match status" value="1"/>
</dbReference>
<dbReference type="WBParaSite" id="TMUE_3000013860.1">
    <property type="protein sequence ID" value="TMUE_3000013860.1"/>
    <property type="gene ID" value="WBGene00294204"/>
</dbReference>
<feature type="transmembrane region" description="Helical" evidence="2">
    <location>
        <begin position="84"/>
        <end position="105"/>
    </location>
</feature>
<dbReference type="Proteomes" id="UP000046395">
    <property type="component" value="Unassembled WGS sequence"/>
</dbReference>
<feature type="transmembrane region" description="Helical" evidence="2">
    <location>
        <begin position="112"/>
        <end position="128"/>
    </location>
</feature>
<feature type="region of interest" description="Disordered" evidence="1">
    <location>
        <begin position="1002"/>
        <end position="1028"/>
    </location>
</feature>
<dbReference type="STRING" id="70415.A0A5S6R2Z2"/>
<keyword evidence="4" id="KW-1185">Reference proteome</keyword>
<feature type="compositionally biased region" description="Basic and acidic residues" evidence="1">
    <location>
        <begin position="1497"/>
        <end position="1509"/>
    </location>
</feature>
<dbReference type="Gene3D" id="3.10.20.90">
    <property type="entry name" value="Phosphatidylinositol 3-kinase Catalytic Subunit, Chain A, domain 1"/>
    <property type="match status" value="1"/>
</dbReference>
<dbReference type="InterPro" id="IPR000626">
    <property type="entry name" value="Ubiquitin-like_dom"/>
</dbReference>
<protein>
    <submittedName>
        <fullName evidence="5">Ubiquitin-like domain-containing protein</fullName>
    </submittedName>
</protein>
<keyword evidence="2" id="KW-1133">Transmembrane helix</keyword>
<keyword evidence="2" id="KW-0472">Membrane</keyword>
<evidence type="ECO:0000259" key="3">
    <source>
        <dbReference type="PROSITE" id="PS50053"/>
    </source>
</evidence>
<dbReference type="SUPFAM" id="SSF103473">
    <property type="entry name" value="MFS general substrate transporter"/>
    <property type="match status" value="1"/>
</dbReference>
<dbReference type="SUPFAM" id="SSF54236">
    <property type="entry name" value="Ubiquitin-like"/>
    <property type="match status" value="1"/>
</dbReference>
<feature type="transmembrane region" description="Helical" evidence="2">
    <location>
        <begin position="470"/>
        <end position="497"/>
    </location>
</feature>
<evidence type="ECO:0000256" key="1">
    <source>
        <dbReference type="SAM" id="MobiDB-lite"/>
    </source>
</evidence>
<accession>A0A5S6R2Z2</accession>
<dbReference type="InterPro" id="IPR029071">
    <property type="entry name" value="Ubiquitin-like_domsf"/>
</dbReference>
<sequence length="1704" mass="187235">MAVSVANSLPIDQLDLDDSEPLNLEGEEEKLNSREAKRDTCYAPAGLFSMFLSSVVLGACLSVIGPTIPLLMTTTNVRTFSAGVNMISANAAGGIVGVFAAACWLNRRYTSAFASVCTMLCGIVTYVIPQTGSWLSCLLLFFVQGIFLGIIDRGRYNLGPQNLSQMCKSVPMLYLAVSAGGVLPLASISSRQVALRNDSTSHTLPRLFRRHVEEAELFQNASLNKMATDLSNIFRLSGINMTTSLAPQKPKYVDGTGLKTGQTYAERKQQELKQIQAKESATSVAPDAIQLNSSAIVNETLSNVAFDGNSTSGVLIDVAESTLSSITPNSTAAFTDPPQLPASFSTEGIPTINTSQQAAPSTFPELFSVIPQSRPIYEFEESTTSMLSNHSWNSDDAKPLGQILTEAALVFPSAAVAYQTAAWMSIAAIALSFLFYWALFCGQKICDIRRVTQDSKIADVPQSQYTKAALLYGLLFIFFVTAAEGLLTSIIAVFMVARYGTSLQDGKYAIRIAGCVKTWGTDALNSCRRINQTHLALPFDLNHGAFLHKEYALRKLTLLFLRIIMFGFVGGYARLCFGVLAQVTIFAHMSAKVTVKTLDGRDVPFELGAEDKIEDLKKAIEREMSIAISRQRIIFHGRVLNDEETVAELGLDGRVVHLVERQSRPPRPPPSATSDLTRQMQIHPPVIGHEDRNRVYAGSVVLSMPPLSLEEVQNAVRHVLQRYGEIGQGINFTAAEHSDPRRYELSVTLDGHLMTIDSPAYERVVYLQDTLGHLRYLLQIVEEEAMLDVHIEEAVDSEQQCESATTDRCDTKVQGLPDNQVAKPGSRAKWPQYPPLESSTSESRIHRIGPYRTRNALRSDLINIMRQVTDLHQRMQATIELMTNCLAPQESALGDSATLYIDHVQRLLHLYSHALHVLGDLYVVNIGDNLNLLRPLVIEREHAVRWANISIILGDRRPPFRMPGDVTQMPTQSGSGGSNQGQPPTVAMRATPVRNMGIIGEGSVEQRPNAGTDAPNASAPRSSSVHGRSRAIHSFIETIMSAVVGRRTPNVPEEGAATAGATGDSRANESQRRRRSGAEHISRHFNFVVPNVAAAPVSETRGGLRPSSALAAFGNEMLSDLFGAGRIGREDNFSDFDTGRSRVPGSEPFLECSSRHCSATMPYGRAGRPNELAPPSRLSSRVGSAQRTAAESLEASLDHIFRMIIETMANNMQDISADFPAGASMRSDGPAFYSLSFNATLQERPAVLRSGDSSGPAMQPGPNDVGDPFSVDSMARLPTPLGSGQSLVNMLRCILFMNILGEEDSRLARGVFSTIVFALGPNGLAELSERNFDALNQRRESIRHYLIDHVFNGTDTPTCSQFQQAARMLRSDLACVREAVLLEPDFTDFTAIERFNRQELMYTERILRFCLTHPSNEGFGKGLYKILTLAVYEVAKAIVLIDSTDESLSSMTREEIDERIHTFFRNYGRDPVAMVASRLRRFTTTFLDEYAAVSELHENTSHQDGKSNDAEMSAAGEDEQAASAVARSPSNFMDLGAPQNRPPHVSIPKRSVNPAAPPIIDHPGSVDDAASMMFHIHDELPPPLISVVEEDIVRQRGMPPQPPFTETYINGMPAKRRRVMEENRPHLADNAGDLLREALRRSMSDLYEGMITSAQGDAIAAAVTNDVLTGGLHELLQERIQRRLRFDRDFDRVRFPFSDKYFKP</sequence>
<evidence type="ECO:0000313" key="4">
    <source>
        <dbReference type="Proteomes" id="UP000046395"/>
    </source>
</evidence>
<feature type="region of interest" description="Disordered" evidence="1">
    <location>
        <begin position="1049"/>
        <end position="1079"/>
    </location>
</feature>
<dbReference type="GO" id="GO:0031593">
    <property type="term" value="F:polyubiquitin modification-dependent protein binding"/>
    <property type="evidence" value="ECO:0007669"/>
    <property type="project" value="TreeGrafter"/>
</dbReference>
<feature type="compositionally biased region" description="Basic and acidic residues" evidence="1">
    <location>
        <begin position="1066"/>
        <end position="1079"/>
    </location>
</feature>
<dbReference type="PROSITE" id="PS50053">
    <property type="entry name" value="UBIQUITIN_2"/>
    <property type="match status" value="1"/>
</dbReference>
<dbReference type="Pfam" id="PF00240">
    <property type="entry name" value="ubiquitin"/>
    <property type="match status" value="1"/>
</dbReference>
<dbReference type="GO" id="GO:0036503">
    <property type="term" value="P:ERAD pathway"/>
    <property type="evidence" value="ECO:0007669"/>
    <property type="project" value="TreeGrafter"/>
</dbReference>
<name>A0A5S6R2Z2_TRIMR</name>
<feature type="transmembrane region" description="Helical" evidence="2">
    <location>
        <begin position="559"/>
        <end position="587"/>
    </location>
</feature>
<dbReference type="GO" id="GO:0071818">
    <property type="term" value="C:BAT3 complex"/>
    <property type="evidence" value="ECO:0007669"/>
    <property type="project" value="TreeGrafter"/>
</dbReference>
<feature type="domain" description="Ubiquitin-like" evidence="3">
    <location>
        <begin position="591"/>
        <end position="652"/>
    </location>
</feature>
<dbReference type="SMART" id="SM00213">
    <property type="entry name" value="UBQ"/>
    <property type="match status" value="1"/>
</dbReference>